<dbReference type="PANTHER" id="PTHR34775:SF4">
    <property type="entry name" value="TRANSMEMBRANE PROTEIN"/>
    <property type="match status" value="1"/>
</dbReference>
<dbReference type="Proteomes" id="UP000224567">
    <property type="component" value="Unassembled WGS sequence"/>
</dbReference>
<evidence type="ECO:0000313" key="2">
    <source>
        <dbReference type="EMBL" id="PHT30515.1"/>
    </source>
</evidence>
<gene>
    <name evidence="2" type="ORF">CQW23_29820</name>
</gene>
<accession>A0A2G2VBZ6</accession>
<keyword evidence="3" id="KW-1185">Reference proteome</keyword>
<dbReference type="STRING" id="33114.A0A2G2VBZ6"/>
<sequence>MNLIALEQTSNIYHGYLKGSIGSEELDKKFEPIKLEKDEEFETEPDGEEFKMDDDLDDGGEVEIEGVDVLEIKQASAIQLAEVNGVDSLEKDVEQGKYNLVETEKVFVVPAEGNESDSSERDLGQGLTTSNVEVELAESQSSIADNALESMIDNSESIVKEIYAVVEAQTLEMMESPIRHDEANVGAY</sequence>
<comment type="caution">
    <text evidence="2">The sequence shown here is derived from an EMBL/GenBank/DDBJ whole genome shotgun (WGS) entry which is preliminary data.</text>
</comment>
<dbReference type="AlphaFoldDB" id="A0A2G2VBZ6"/>
<organism evidence="2 3">
    <name type="scientific">Capsicum baccatum</name>
    <name type="common">Peruvian pepper</name>
    <dbReference type="NCBI Taxonomy" id="33114"/>
    <lineage>
        <taxon>Eukaryota</taxon>
        <taxon>Viridiplantae</taxon>
        <taxon>Streptophyta</taxon>
        <taxon>Embryophyta</taxon>
        <taxon>Tracheophyta</taxon>
        <taxon>Spermatophyta</taxon>
        <taxon>Magnoliopsida</taxon>
        <taxon>eudicotyledons</taxon>
        <taxon>Gunneridae</taxon>
        <taxon>Pentapetalae</taxon>
        <taxon>asterids</taxon>
        <taxon>lamiids</taxon>
        <taxon>Solanales</taxon>
        <taxon>Solanaceae</taxon>
        <taxon>Solanoideae</taxon>
        <taxon>Capsiceae</taxon>
        <taxon>Capsicum</taxon>
    </lineage>
</organism>
<proteinExistence type="predicted"/>
<reference evidence="2 3" key="1">
    <citation type="journal article" date="2017" name="Genome Biol.">
        <title>New reference genome sequences of hot pepper reveal the massive evolution of plant disease-resistance genes by retroduplication.</title>
        <authorList>
            <person name="Kim S."/>
            <person name="Park J."/>
            <person name="Yeom S.I."/>
            <person name="Kim Y.M."/>
            <person name="Seo E."/>
            <person name="Kim K.T."/>
            <person name="Kim M.S."/>
            <person name="Lee J.M."/>
            <person name="Cheong K."/>
            <person name="Shin H.S."/>
            <person name="Kim S.B."/>
            <person name="Han K."/>
            <person name="Lee J."/>
            <person name="Park M."/>
            <person name="Lee H.A."/>
            <person name="Lee H.Y."/>
            <person name="Lee Y."/>
            <person name="Oh S."/>
            <person name="Lee J.H."/>
            <person name="Choi E."/>
            <person name="Choi E."/>
            <person name="Lee S.E."/>
            <person name="Jeon J."/>
            <person name="Kim H."/>
            <person name="Choi G."/>
            <person name="Song H."/>
            <person name="Lee J."/>
            <person name="Lee S.C."/>
            <person name="Kwon J.K."/>
            <person name="Lee H.Y."/>
            <person name="Koo N."/>
            <person name="Hong Y."/>
            <person name="Kim R.W."/>
            <person name="Kang W.H."/>
            <person name="Huh J.H."/>
            <person name="Kang B.C."/>
            <person name="Yang T.J."/>
            <person name="Lee Y.H."/>
            <person name="Bennetzen J.L."/>
            <person name="Choi D."/>
        </authorList>
    </citation>
    <scope>NUCLEOTIDE SEQUENCE [LARGE SCALE GENOMIC DNA]</scope>
    <source>
        <strain evidence="3">cv. PBC81</strain>
    </source>
</reference>
<dbReference type="EMBL" id="MLFT02000033">
    <property type="protein sequence ID" value="PHT30515.1"/>
    <property type="molecule type" value="Genomic_DNA"/>
</dbReference>
<reference evidence="3" key="2">
    <citation type="journal article" date="2017" name="J. Anim. Genet.">
        <title>Multiple reference genome sequences of hot pepper reveal the massive evolution of plant disease resistance genes by retroduplication.</title>
        <authorList>
            <person name="Kim S."/>
            <person name="Park J."/>
            <person name="Yeom S.-I."/>
            <person name="Kim Y.-M."/>
            <person name="Seo E."/>
            <person name="Kim K.-T."/>
            <person name="Kim M.-S."/>
            <person name="Lee J.M."/>
            <person name="Cheong K."/>
            <person name="Shin H.-S."/>
            <person name="Kim S.-B."/>
            <person name="Han K."/>
            <person name="Lee J."/>
            <person name="Park M."/>
            <person name="Lee H.-A."/>
            <person name="Lee H.-Y."/>
            <person name="Lee Y."/>
            <person name="Oh S."/>
            <person name="Lee J.H."/>
            <person name="Choi E."/>
            <person name="Choi E."/>
            <person name="Lee S.E."/>
            <person name="Jeon J."/>
            <person name="Kim H."/>
            <person name="Choi G."/>
            <person name="Song H."/>
            <person name="Lee J."/>
            <person name="Lee S.-C."/>
            <person name="Kwon J.-K."/>
            <person name="Lee H.-Y."/>
            <person name="Koo N."/>
            <person name="Hong Y."/>
            <person name="Kim R.W."/>
            <person name="Kang W.-H."/>
            <person name="Huh J.H."/>
            <person name="Kang B.-C."/>
            <person name="Yang T.-J."/>
            <person name="Lee Y.-H."/>
            <person name="Bennetzen J.L."/>
            <person name="Choi D."/>
        </authorList>
    </citation>
    <scope>NUCLEOTIDE SEQUENCE [LARGE SCALE GENOMIC DNA]</scope>
    <source>
        <strain evidence="3">cv. PBC81</strain>
    </source>
</reference>
<feature type="region of interest" description="Disordered" evidence="1">
    <location>
        <begin position="39"/>
        <end position="59"/>
    </location>
</feature>
<name>A0A2G2VBZ6_CAPBA</name>
<protein>
    <submittedName>
        <fullName evidence="2">Uncharacterized protein</fullName>
    </submittedName>
</protein>
<evidence type="ECO:0000313" key="3">
    <source>
        <dbReference type="Proteomes" id="UP000224567"/>
    </source>
</evidence>
<dbReference type="PANTHER" id="PTHR34775">
    <property type="entry name" value="TRANSMEMBRANE PROTEIN"/>
    <property type="match status" value="1"/>
</dbReference>
<evidence type="ECO:0000256" key="1">
    <source>
        <dbReference type="SAM" id="MobiDB-lite"/>
    </source>
</evidence>